<dbReference type="GO" id="GO:0030435">
    <property type="term" value="P:sporulation resulting in formation of a cellular spore"/>
    <property type="evidence" value="ECO:0007669"/>
    <property type="project" value="InterPro"/>
</dbReference>
<keyword evidence="2" id="KW-1185">Reference proteome</keyword>
<dbReference type="Pfam" id="PF09580">
    <property type="entry name" value="Spore_YhcN_YlaJ"/>
    <property type="match status" value="1"/>
</dbReference>
<sequence length="201" mass="22792">MKKNKILFFPLVLALVLITIGCTVNRPGTQTRIGRNTTNNDLGLRRNNNMLGINRRNTNLITDRNRINDDNLVRNMDSNMLDNNMLDNSMNNMSTRANAIARRITNLNEVNRCSVLLSGDTAIVGVDINDNFEGKMSENLKIKIENIVKDMDNNITNVSVTADPDLFTRISNMAKDIREGRPITGFARQFQEILRRISPTR</sequence>
<dbReference type="NCBIfam" id="TIGR02898">
    <property type="entry name" value="spore_YhcN_YlaJ"/>
    <property type="match status" value="1"/>
</dbReference>
<gene>
    <name evidence="1" type="ORF">SAMN05660923_02500</name>
</gene>
<name>A0A1H3CPB9_9FIRM</name>
<proteinExistence type="predicted"/>
<evidence type="ECO:0000313" key="1">
    <source>
        <dbReference type="EMBL" id="SDX55424.1"/>
    </source>
</evidence>
<evidence type="ECO:0000313" key="2">
    <source>
        <dbReference type="Proteomes" id="UP000198828"/>
    </source>
</evidence>
<organism evidence="1 2">
    <name type="scientific">Tepidimicrobium xylanilyticum</name>
    <dbReference type="NCBI Taxonomy" id="1123352"/>
    <lineage>
        <taxon>Bacteria</taxon>
        <taxon>Bacillati</taxon>
        <taxon>Bacillota</taxon>
        <taxon>Tissierellia</taxon>
        <taxon>Tissierellales</taxon>
        <taxon>Tepidimicrobiaceae</taxon>
        <taxon>Tepidimicrobium</taxon>
    </lineage>
</organism>
<dbReference type="InterPro" id="IPR019076">
    <property type="entry name" value="Spore_lipoprot_YhcN/YlaJ-like"/>
</dbReference>
<dbReference type="Proteomes" id="UP000198828">
    <property type="component" value="Unassembled WGS sequence"/>
</dbReference>
<dbReference type="RefSeq" id="WP_159428693.1">
    <property type="nucleotide sequence ID" value="NZ_FNNG01000013.1"/>
</dbReference>
<dbReference type="OrthoDB" id="1707228at2"/>
<dbReference type="PROSITE" id="PS51257">
    <property type="entry name" value="PROKAR_LIPOPROTEIN"/>
    <property type="match status" value="1"/>
</dbReference>
<accession>A0A1H3CPB9</accession>
<dbReference type="EMBL" id="FNNG01000013">
    <property type="protein sequence ID" value="SDX55424.1"/>
    <property type="molecule type" value="Genomic_DNA"/>
</dbReference>
<dbReference type="AlphaFoldDB" id="A0A1H3CPB9"/>
<dbReference type="InterPro" id="IPR014247">
    <property type="entry name" value="Spore_lipoprot_YhcN/YlaJ"/>
</dbReference>
<protein>
    <submittedName>
        <fullName evidence="1">Sporulation lipoprotein, YhcN/YlaJ family</fullName>
    </submittedName>
</protein>
<keyword evidence="1" id="KW-0449">Lipoprotein</keyword>
<reference evidence="1 2" key="1">
    <citation type="submission" date="2016-10" db="EMBL/GenBank/DDBJ databases">
        <authorList>
            <person name="de Groot N.N."/>
        </authorList>
    </citation>
    <scope>NUCLEOTIDE SEQUENCE [LARGE SCALE GENOMIC DNA]</scope>
    <source>
        <strain evidence="1 2">DSM 23310</strain>
    </source>
</reference>